<gene>
    <name evidence="1" type="ordered locus">Rahaq_0180</name>
</gene>
<dbReference type="EMBL" id="CP002505">
    <property type="protein sequence ID" value="ADW71810.1"/>
    <property type="molecule type" value="Genomic_DNA"/>
</dbReference>
<dbReference type="OrthoDB" id="6505201at2"/>
<accession>A0A0H3F3U0</accession>
<evidence type="ECO:0000313" key="2">
    <source>
        <dbReference type="Proteomes" id="UP000007257"/>
    </source>
</evidence>
<name>A0A0H3F3U0_RAHSY</name>
<dbReference type="HOGENOM" id="CLU_174764_0_0_6"/>
<evidence type="ECO:0000313" key="1">
    <source>
        <dbReference type="EMBL" id="ADW71810.1"/>
    </source>
</evidence>
<dbReference type="RefSeq" id="WP_013573528.1">
    <property type="nucleotide sequence ID" value="NC_015061.1"/>
</dbReference>
<sequence>MENLQEHTGHLEKHRALVESFEQMAALVNQLATGEYRSLDLYINNCRHFRDRSLEVQAVLADKRFETYLMRNDITLYYSIHSVNMAFGMMTNMLENLKGFLS</sequence>
<dbReference type="eggNOG" id="ENOG5032M4N">
    <property type="taxonomic scope" value="Bacteria"/>
</dbReference>
<dbReference type="GeneID" id="95419099"/>
<protein>
    <submittedName>
        <fullName evidence="1">Uncharacterized protein</fullName>
    </submittedName>
</protein>
<proteinExistence type="predicted"/>
<dbReference type="Proteomes" id="UP000007257">
    <property type="component" value="Chromosome"/>
</dbReference>
<dbReference type="KEGG" id="rah:Rahaq_0180"/>
<reference evidence="1 2" key="2">
    <citation type="journal article" date="2012" name="J. Bacteriol.">
        <title>Complete Genome Sequence of Rahnella sp. Strain Y9602, a Gammaproteobacterium Isolate from Metal- and Radionuclide-Contaminated Soil.</title>
        <authorList>
            <person name="Martinez R.J."/>
            <person name="Bruce D."/>
            <person name="Detter C."/>
            <person name="Goodwin L.A."/>
            <person name="Han J."/>
            <person name="Han C.S."/>
            <person name="Held B."/>
            <person name="Land M.L."/>
            <person name="Mikhailova N."/>
            <person name="Nolan M."/>
            <person name="Pennacchio L."/>
            <person name="Pitluck S."/>
            <person name="Tapia R."/>
            <person name="Woyke T."/>
            <person name="Sobecky P.A."/>
        </authorList>
    </citation>
    <scope>NUCLEOTIDE SEQUENCE [LARGE SCALE GENOMIC DNA]</scope>
    <source>
        <strain evidence="1 2">Y9602</strain>
    </source>
</reference>
<reference evidence="2" key="1">
    <citation type="submission" date="2011-01" db="EMBL/GenBank/DDBJ databases">
        <title>Complete sequence of chromosome of Rahnella sp. Y9602.</title>
        <authorList>
            <consortium name="US DOE Joint Genome Institute"/>
            <person name="Lucas S."/>
            <person name="Copeland A."/>
            <person name="Lapidus A."/>
            <person name="Cheng J.-F."/>
            <person name="Goodwin L."/>
            <person name="Pitluck S."/>
            <person name="Lu M."/>
            <person name="Detter J.C."/>
            <person name="Han C."/>
            <person name="Tapia R."/>
            <person name="Land M."/>
            <person name="Hauser L."/>
            <person name="Kyrpides N."/>
            <person name="Ivanova N."/>
            <person name="Ovchinnikova G."/>
            <person name="Pagani I."/>
            <person name="Sobecky P.A."/>
            <person name="Martinez R.J."/>
            <person name="Woyke T."/>
        </authorList>
    </citation>
    <scope>NUCLEOTIDE SEQUENCE [LARGE SCALE GENOMIC DNA]</scope>
    <source>
        <strain evidence="2">Y9602</strain>
    </source>
</reference>
<organism evidence="1 2">
    <name type="scientific">Rahnella sp. (strain Y9602)</name>
    <dbReference type="NCBI Taxonomy" id="2703885"/>
    <lineage>
        <taxon>Bacteria</taxon>
        <taxon>Pseudomonadati</taxon>
        <taxon>Pseudomonadota</taxon>
        <taxon>Gammaproteobacteria</taxon>
        <taxon>Enterobacterales</taxon>
        <taxon>Yersiniaceae</taxon>
        <taxon>Rahnella</taxon>
    </lineage>
</organism>
<dbReference type="AlphaFoldDB" id="A0A0H3F3U0"/>